<dbReference type="PRINTS" id="PR00344">
    <property type="entry name" value="BCTRLSENSOR"/>
</dbReference>
<dbReference type="PROSITE" id="PS50885">
    <property type="entry name" value="HAMP"/>
    <property type="match status" value="1"/>
</dbReference>
<keyword evidence="12" id="KW-1133">Transmembrane helix</keyword>
<keyword evidence="10" id="KW-0902">Two-component regulatory system</keyword>
<evidence type="ECO:0000256" key="9">
    <source>
        <dbReference type="ARBA" id="ARBA00022840"/>
    </source>
</evidence>
<evidence type="ECO:0000256" key="11">
    <source>
        <dbReference type="ARBA" id="ARBA00023136"/>
    </source>
</evidence>
<evidence type="ECO:0000256" key="8">
    <source>
        <dbReference type="ARBA" id="ARBA00022777"/>
    </source>
</evidence>
<dbReference type="SUPFAM" id="SSF158472">
    <property type="entry name" value="HAMP domain-like"/>
    <property type="match status" value="1"/>
</dbReference>
<reference evidence="16" key="1">
    <citation type="journal article" date="2019" name="Int. J. Syst. Evol. Microbiol.">
        <title>The Global Catalogue of Microorganisms (GCM) 10K type strain sequencing project: providing services to taxonomists for standard genome sequencing and annotation.</title>
        <authorList>
            <consortium name="The Broad Institute Genomics Platform"/>
            <consortium name="The Broad Institute Genome Sequencing Center for Infectious Disease"/>
            <person name="Wu L."/>
            <person name="Ma J."/>
        </authorList>
    </citation>
    <scope>NUCLEOTIDE SEQUENCE [LARGE SCALE GENOMIC DNA]</scope>
    <source>
        <strain evidence="16">CGMCC 1.15420</strain>
    </source>
</reference>
<organism evidence="15 16">
    <name type="scientific">Paenibacillus aceti</name>
    <dbReference type="NCBI Taxonomy" id="1820010"/>
    <lineage>
        <taxon>Bacteria</taxon>
        <taxon>Bacillati</taxon>
        <taxon>Bacillota</taxon>
        <taxon>Bacilli</taxon>
        <taxon>Bacillales</taxon>
        <taxon>Paenibacillaceae</taxon>
        <taxon>Paenibacillus</taxon>
    </lineage>
</organism>
<keyword evidence="7" id="KW-0547">Nucleotide-binding</keyword>
<evidence type="ECO:0000256" key="4">
    <source>
        <dbReference type="ARBA" id="ARBA00022475"/>
    </source>
</evidence>
<evidence type="ECO:0000256" key="6">
    <source>
        <dbReference type="ARBA" id="ARBA00022679"/>
    </source>
</evidence>
<keyword evidence="9" id="KW-0067">ATP-binding</keyword>
<feature type="domain" description="HAMP" evidence="14">
    <location>
        <begin position="198"/>
        <end position="251"/>
    </location>
</feature>
<dbReference type="Pfam" id="PF02518">
    <property type="entry name" value="HATPase_c"/>
    <property type="match status" value="1"/>
</dbReference>
<evidence type="ECO:0000313" key="15">
    <source>
        <dbReference type="EMBL" id="GGG07140.1"/>
    </source>
</evidence>
<evidence type="ECO:0000256" key="5">
    <source>
        <dbReference type="ARBA" id="ARBA00022553"/>
    </source>
</evidence>
<proteinExistence type="predicted"/>
<dbReference type="SMART" id="SM00387">
    <property type="entry name" value="HATPase_c"/>
    <property type="match status" value="1"/>
</dbReference>
<evidence type="ECO:0000259" key="14">
    <source>
        <dbReference type="PROSITE" id="PS50885"/>
    </source>
</evidence>
<feature type="domain" description="Histidine kinase" evidence="13">
    <location>
        <begin position="365"/>
        <end position="475"/>
    </location>
</feature>
<dbReference type="RefSeq" id="WP_120461134.1">
    <property type="nucleotide sequence ID" value="NZ_BMIW01000024.1"/>
</dbReference>
<evidence type="ECO:0000259" key="13">
    <source>
        <dbReference type="PROSITE" id="PS50109"/>
    </source>
</evidence>
<name>A0ABQ1W0A8_9BACL</name>
<gene>
    <name evidence="15" type="ORF">GCM10010913_31190</name>
</gene>
<dbReference type="CDD" id="cd06225">
    <property type="entry name" value="HAMP"/>
    <property type="match status" value="1"/>
</dbReference>
<dbReference type="Pfam" id="PF00672">
    <property type="entry name" value="HAMP"/>
    <property type="match status" value="1"/>
</dbReference>
<dbReference type="Gene3D" id="6.10.340.10">
    <property type="match status" value="1"/>
</dbReference>
<keyword evidence="6" id="KW-0808">Transferase</keyword>
<evidence type="ECO:0000256" key="10">
    <source>
        <dbReference type="ARBA" id="ARBA00023012"/>
    </source>
</evidence>
<dbReference type="EMBL" id="BMIW01000024">
    <property type="protein sequence ID" value="GGG07140.1"/>
    <property type="molecule type" value="Genomic_DNA"/>
</dbReference>
<protein>
    <recommendedName>
        <fullName evidence="3">histidine kinase</fullName>
        <ecNumber evidence="3">2.7.13.3</ecNumber>
    </recommendedName>
</protein>
<keyword evidence="5" id="KW-0597">Phosphoprotein</keyword>
<keyword evidence="16" id="KW-1185">Reference proteome</keyword>
<keyword evidence="8" id="KW-0418">Kinase</keyword>
<accession>A0ABQ1W0A8</accession>
<dbReference type="Gene3D" id="3.30.565.10">
    <property type="entry name" value="Histidine kinase-like ATPase, C-terminal domain"/>
    <property type="match status" value="1"/>
</dbReference>
<dbReference type="InterPro" id="IPR005467">
    <property type="entry name" value="His_kinase_dom"/>
</dbReference>
<dbReference type="EC" id="2.7.13.3" evidence="3"/>
<evidence type="ECO:0000256" key="7">
    <source>
        <dbReference type="ARBA" id="ARBA00022741"/>
    </source>
</evidence>
<feature type="transmembrane region" description="Helical" evidence="12">
    <location>
        <begin position="177"/>
        <end position="196"/>
    </location>
</feature>
<evidence type="ECO:0000256" key="12">
    <source>
        <dbReference type="SAM" id="Phobius"/>
    </source>
</evidence>
<evidence type="ECO:0000313" key="16">
    <source>
        <dbReference type="Proteomes" id="UP000608420"/>
    </source>
</evidence>
<keyword evidence="4" id="KW-1003">Cell membrane</keyword>
<dbReference type="InterPro" id="IPR004358">
    <property type="entry name" value="Sig_transdc_His_kin-like_C"/>
</dbReference>
<comment type="subcellular location">
    <subcellularLocation>
        <location evidence="2">Cell membrane</location>
        <topology evidence="2">Multi-pass membrane protein</topology>
    </subcellularLocation>
</comment>
<dbReference type="SUPFAM" id="SSF55874">
    <property type="entry name" value="ATPase domain of HSP90 chaperone/DNA topoisomerase II/histidine kinase"/>
    <property type="match status" value="1"/>
</dbReference>
<dbReference type="InterPro" id="IPR050640">
    <property type="entry name" value="Bact_2-comp_sensor_kinase"/>
</dbReference>
<comment type="caution">
    <text evidence="15">The sequence shown here is derived from an EMBL/GenBank/DDBJ whole genome shotgun (WGS) entry which is preliminary data.</text>
</comment>
<evidence type="ECO:0000256" key="3">
    <source>
        <dbReference type="ARBA" id="ARBA00012438"/>
    </source>
</evidence>
<comment type="catalytic activity">
    <reaction evidence="1">
        <text>ATP + protein L-histidine = ADP + protein N-phospho-L-histidine.</text>
        <dbReference type="EC" id="2.7.13.3"/>
    </reaction>
</comment>
<dbReference type="Pfam" id="PF06580">
    <property type="entry name" value="His_kinase"/>
    <property type="match status" value="1"/>
</dbReference>
<evidence type="ECO:0000256" key="1">
    <source>
        <dbReference type="ARBA" id="ARBA00000085"/>
    </source>
</evidence>
<sequence>MNIRTKLFVFIPILVILVSSVTYFIFHSSKTIQESYNLMMERILVYKAISSQTQDNLRTLSNYLINQEESTYHDILKQRGELQALQRTLRSKMHTSINLTQITNYENMLDSFLEKEIEVLEASDVQGLQSYVALYEETEKIAGMIREQGQSLVDLELTNYQPYYKQILVNSQRMNSLGLSLFIVNILMCIVFVIWLSRSITRPINALVRMAKQISKGNLHITPPQFRHDDEFRILSDAFHQMLANIRELIAKDKENLERDRLVKELELKALQSQINPHFLFNTLNVLSKLALIEGADKTSNLTISVSNLLRYNLRKLDQPVTLHEEVEHTKEYFAIQHARFRERIHFELHIDEAALEQQIPCLSLQPIIENAFVHGVEGMEIGAKVSLTIRQAPDRTVIIIADNGAGMTDEIRRSLLDVDRVAPFSIEANSRSTGLGLHNVFKRLRLFYGADDIIGIESQLGQGATVTLRLPILKGGLTHVPDVNSR</sequence>
<dbReference type="PROSITE" id="PS50109">
    <property type="entry name" value="HIS_KIN"/>
    <property type="match status" value="1"/>
</dbReference>
<dbReference type="InterPro" id="IPR036890">
    <property type="entry name" value="HATPase_C_sf"/>
</dbReference>
<dbReference type="InterPro" id="IPR003660">
    <property type="entry name" value="HAMP_dom"/>
</dbReference>
<dbReference type="InterPro" id="IPR003594">
    <property type="entry name" value="HATPase_dom"/>
</dbReference>
<keyword evidence="12" id="KW-0812">Transmembrane</keyword>
<dbReference type="Proteomes" id="UP000608420">
    <property type="component" value="Unassembled WGS sequence"/>
</dbReference>
<dbReference type="InterPro" id="IPR010559">
    <property type="entry name" value="Sig_transdc_His_kin_internal"/>
</dbReference>
<feature type="transmembrane region" description="Helical" evidence="12">
    <location>
        <begin position="7"/>
        <end position="26"/>
    </location>
</feature>
<dbReference type="SMART" id="SM00304">
    <property type="entry name" value="HAMP"/>
    <property type="match status" value="1"/>
</dbReference>
<dbReference type="PANTHER" id="PTHR34220:SF7">
    <property type="entry name" value="SENSOR HISTIDINE KINASE YPDA"/>
    <property type="match status" value="1"/>
</dbReference>
<keyword evidence="11 12" id="KW-0472">Membrane</keyword>
<dbReference type="PANTHER" id="PTHR34220">
    <property type="entry name" value="SENSOR HISTIDINE KINASE YPDA"/>
    <property type="match status" value="1"/>
</dbReference>
<evidence type="ECO:0000256" key="2">
    <source>
        <dbReference type="ARBA" id="ARBA00004651"/>
    </source>
</evidence>